<keyword evidence="3 5" id="KW-0479">Metal-binding</keyword>
<accession>A0ABR1PFH3</accession>
<dbReference type="SUPFAM" id="SSF48264">
    <property type="entry name" value="Cytochrome P450"/>
    <property type="match status" value="1"/>
</dbReference>
<dbReference type="Gene3D" id="1.10.630.10">
    <property type="entry name" value="Cytochrome P450"/>
    <property type="match status" value="1"/>
</dbReference>
<evidence type="ECO:0000256" key="5">
    <source>
        <dbReference type="RuleBase" id="RU000461"/>
    </source>
</evidence>
<dbReference type="InterPro" id="IPR050121">
    <property type="entry name" value="Cytochrome_P450_monoxygenase"/>
</dbReference>
<dbReference type="InterPro" id="IPR017972">
    <property type="entry name" value="Cyt_P450_CS"/>
</dbReference>
<keyword evidence="7" id="KW-1185">Reference proteome</keyword>
<keyword evidence="4 5" id="KW-0408">Iron</keyword>
<evidence type="ECO:0000256" key="3">
    <source>
        <dbReference type="ARBA" id="ARBA00022723"/>
    </source>
</evidence>
<dbReference type="PROSITE" id="PS00086">
    <property type="entry name" value="CYTOCHROME_P450"/>
    <property type="match status" value="1"/>
</dbReference>
<dbReference type="PANTHER" id="PTHR24305">
    <property type="entry name" value="CYTOCHROME P450"/>
    <property type="match status" value="1"/>
</dbReference>
<evidence type="ECO:0000256" key="2">
    <source>
        <dbReference type="ARBA" id="ARBA00022617"/>
    </source>
</evidence>
<dbReference type="EMBL" id="JAKNSF020000013">
    <property type="protein sequence ID" value="KAK7735487.1"/>
    <property type="molecule type" value="Genomic_DNA"/>
</dbReference>
<keyword evidence="5" id="KW-0503">Monooxygenase</keyword>
<dbReference type="Proteomes" id="UP001430848">
    <property type="component" value="Unassembled WGS sequence"/>
</dbReference>
<evidence type="ECO:0000256" key="4">
    <source>
        <dbReference type="ARBA" id="ARBA00023004"/>
    </source>
</evidence>
<evidence type="ECO:0000313" key="7">
    <source>
        <dbReference type="Proteomes" id="UP001430848"/>
    </source>
</evidence>
<keyword evidence="2 5" id="KW-0349">Heme</keyword>
<comment type="cofactor">
    <cofactor evidence="1">
        <name>heme</name>
        <dbReference type="ChEBI" id="CHEBI:30413"/>
    </cofactor>
</comment>
<organism evidence="6 7">
    <name type="scientific">Diaporthe eres</name>
    <name type="common">Phomopsis oblonga</name>
    <dbReference type="NCBI Taxonomy" id="83184"/>
    <lineage>
        <taxon>Eukaryota</taxon>
        <taxon>Fungi</taxon>
        <taxon>Dikarya</taxon>
        <taxon>Ascomycota</taxon>
        <taxon>Pezizomycotina</taxon>
        <taxon>Sordariomycetes</taxon>
        <taxon>Sordariomycetidae</taxon>
        <taxon>Diaporthales</taxon>
        <taxon>Diaporthaceae</taxon>
        <taxon>Diaporthe</taxon>
        <taxon>Diaporthe eres species complex</taxon>
    </lineage>
</organism>
<dbReference type="InterPro" id="IPR001128">
    <property type="entry name" value="Cyt_P450"/>
</dbReference>
<name>A0ABR1PFH3_DIAER</name>
<keyword evidence="5" id="KW-0560">Oxidoreductase</keyword>
<evidence type="ECO:0008006" key="8">
    <source>
        <dbReference type="Google" id="ProtNLM"/>
    </source>
</evidence>
<protein>
    <recommendedName>
        <fullName evidence="8">Cytochrome P450</fullName>
    </recommendedName>
</protein>
<evidence type="ECO:0000313" key="6">
    <source>
        <dbReference type="EMBL" id="KAK7735487.1"/>
    </source>
</evidence>
<dbReference type="InterPro" id="IPR036396">
    <property type="entry name" value="Cyt_P450_sf"/>
</dbReference>
<comment type="caution">
    <text evidence="6">The sequence shown here is derived from an EMBL/GenBank/DDBJ whole genome shotgun (WGS) entry which is preliminary data.</text>
</comment>
<comment type="similarity">
    <text evidence="5">Belongs to the cytochrome P450 family.</text>
</comment>
<dbReference type="PRINTS" id="PR00385">
    <property type="entry name" value="P450"/>
</dbReference>
<sequence>MEPIIDQLVLGWLDTLRKRFATPDKIHCDIGQKIQFLTVDIITKICLGDEIGCVKNDRDMYRLIETVEVGNKACQYFSVFLELNMMLFQLARLPVLRRWIFPKPCDSTGVGRLMGIVHDVVSKREKEGATKEDVVSSLLRRGMPKEQIDSELIIALVAGSDTTSTSVQSTLLCIVTNPRVYDTLRSEIRRAVERGEISNPIQDTEAKQLVYLQACVLEGLRKFPPLSQLRERVIPAGGDTLGRFRLPEGTFVGLNAWGVQLNKAVYGDDADLYRPERWLTDDVDKVQAMYQTHSLIFGHGSTKCLGVSMAMVEITKVIFEKNFDVLLREVDDTQPPAYETVVGSVPI</sequence>
<dbReference type="Pfam" id="PF00067">
    <property type="entry name" value="p450"/>
    <property type="match status" value="1"/>
</dbReference>
<reference evidence="6 7" key="1">
    <citation type="submission" date="2024-02" db="EMBL/GenBank/DDBJ databases">
        <title>De novo assembly and annotation of 12 fungi associated with fruit tree decline syndrome in Ontario, Canada.</title>
        <authorList>
            <person name="Sulman M."/>
            <person name="Ellouze W."/>
            <person name="Ilyukhin E."/>
        </authorList>
    </citation>
    <scope>NUCLEOTIDE SEQUENCE [LARGE SCALE GENOMIC DNA]</scope>
    <source>
        <strain evidence="6 7">M169</strain>
    </source>
</reference>
<proteinExistence type="inferred from homology"/>
<dbReference type="PANTHER" id="PTHR24305:SF168">
    <property type="entry name" value="P450, PUTATIVE (EUROFUNG)-RELATED"/>
    <property type="match status" value="1"/>
</dbReference>
<evidence type="ECO:0000256" key="1">
    <source>
        <dbReference type="ARBA" id="ARBA00001971"/>
    </source>
</evidence>
<gene>
    <name evidence="6" type="ORF">SLS63_003957</name>
</gene>